<feature type="region of interest" description="Disordered" evidence="2">
    <location>
        <begin position="800"/>
        <end position="852"/>
    </location>
</feature>
<dbReference type="InterPro" id="IPR017868">
    <property type="entry name" value="Filamin/ABP280_repeat-like"/>
</dbReference>
<feature type="region of interest" description="Disordered" evidence="2">
    <location>
        <begin position="862"/>
        <end position="881"/>
    </location>
</feature>
<feature type="compositionally biased region" description="Basic and acidic residues" evidence="2">
    <location>
        <begin position="842"/>
        <end position="852"/>
    </location>
</feature>
<name>A0A1E1WTA1_PECGO</name>
<dbReference type="EMBL" id="GDQN01001023">
    <property type="protein sequence ID" value="JAT90031.1"/>
    <property type="molecule type" value="Transcribed_RNA"/>
</dbReference>
<evidence type="ECO:0000256" key="1">
    <source>
        <dbReference type="PROSITE-ProRule" id="PRU00087"/>
    </source>
</evidence>
<protein>
    <submittedName>
        <fullName evidence="3">Uncharacterized protein</fullName>
    </submittedName>
</protein>
<dbReference type="SUPFAM" id="SSF81296">
    <property type="entry name" value="E set domains"/>
    <property type="match status" value="1"/>
</dbReference>
<feature type="compositionally biased region" description="Low complexity" evidence="2">
    <location>
        <begin position="863"/>
        <end position="879"/>
    </location>
</feature>
<dbReference type="Gene3D" id="2.60.40.10">
    <property type="entry name" value="Immunoglobulins"/>
    <property type="match status" value="1"/>
</dbReference>
<reference evidence="3" key="1">
    <citation type="submission" date="2015-09" db="EMBL/GenBank/DDBJ databases">
        <title>De novo assembly of Pectinophora gossypiella (Pink Bollworm) gut transcriptome.</title>
        <authorList>
            <person name="Tassone E.E."/>
        </authorList>
    </citation>
    <scope>NUCLEOTIDE SEQUENCE</scope>
</reference>
<dbReference type="InterPro" id="IPR014756">
    <property type="entry name" value="Ig_E-set"/>
</dbReference>
<gene>
    <name evidence="3" type="ORF">g.10274</name>
</gene>
<dbReference type="SUPFAM" id="SSF47576">
    <property type="entry name" value="Calponin-homology domain, CH-domain"/>
    <property type="match status" value="1"/>
</dbReference>
<organism evidence="3">
    <name type="scientific">Pectinophora gossypiella</name>
    <name type="common">Cotton pink bollworm</name>
    <name type="synonym">Depressaria gossypiella</name>
    <dbReference type="NCBI Taxonomy" id="13191"/>
    <lineage>
        <taxon>Eukaryota</taxon>
        <taxon>Metazoa</taxon>
        <taxon>Ecdysozoa</taxon>
        <taxon>Arthropoda</taxon>
        <taxon>Hexapoda</taxon>
        <taxon>Insecta</taxon>
        <taxon>Pterygota</taxon>
        <taxon>Neoptera</taxon>
        <taxon>Endopterygota</taxon>
        <taxon>Lepidoptera</taxon>
        <taxon>Glossata</taxon>
        <taxon>Ditrysia</taxon>
        <taxon>Gelechioidea</taxon>
        <taxon>Gelechiidae</taxon>
        <taxon>Apatetrinae</taxon>
        <taxon>Pectinophora</taxon>
    </lineage>
</organism>
<evidence type="ECO:0000256" key="2">
    <source>
        <dbReference type="SAM" id="MobiDB-lite"/>
    </source>
</evidence>
<evidence type="ECO:0000313" key="3">
    <source>
        <dbReference type="EMBL" id="JAT90031.1"/>
    </source>
</evidence>
<feature type="repeat" description="Filamin" evidence="1">
    <location>
        <begin position="222"/>
        <end position="370"/>
    </location>
</feature>
<dbReference type="OrthoDB" id="10012602at2759"/>
<dbReference type="InterPro" id="IPR036872">
    <property type="entry name" value="CH_dom_sf"/>
</dbReference>
<proteinExistence type="predicted"/>
<dbReference type="PROSITE" id="PS50194">
    <property type="entry name" value="FILAMIN_REPEAT"/>
    <property type="match status" value="1"/>
</dbReference>
<accession>A0A1E1WTA1</accession>
<dbReference type="InterPro" id="IPR013783">
    <property type="entry name" value="Ig-like_fold"/>
</dbReference>
<dbReference type="Pfam" id="PF00630">
    <property type="entry name" value="Filamin"/>
    <property type="match status" value="1"/>
</dbReference>
<sequence length="1841" mass="209940">MSDSIKELAKSYEENIRRTHSHHPRSIGLFPIPEYPEFESGQGMWSAALDALLTTLRYLAPATLLTLFWGQQSFLFKLLKCIDSAFRAVVFSSEEQKQEVLEWLAEAGPVRVEHLDTVWRHGWILCGVLDHVLPGACAGHPPTRLSLKHAQAIADHYLGVEPVFSRQELESSDSLSRHQEWKLATYLDRIRQALSKVTPPVSKPTSQRTSPESVQVTLDYVARGSGLTAAQLNNKMHFKVYPTSQQSLDPGDITILIRGPKDTYGMYIIPPILGKAQLIRQKLLGLQSKQSFTENVLPLTQGTTYMRSYGKNDMNKTYHIPKTKYDVEIGVDVQPDHAKVSYIVTLEGKYEIFVTSRGQNIVGSPFSMTASNNIVSILEKESFCLEDGEEIDIVDIKSDRKVVLRIVDFVTEKMLLKENGTFEKITDDEAKILMSTDDLASEFTGLESGTCSVASTRSDDDFQEKSHKFNKAACKIVQMNRVCKIITSLLAEKKLKEKSFIRPKSQQTIPDIVNSTLIDANVNLFTMPEKRVLIPENISVSLRTEKAKTLYEPKMKESIIEEGKILLDANIELIHADSLDEYESTHEQMDDILTERPNSSSNPFLNDVYEQNFTLEKDLGSFVKIEYERNKSQNEETEDPPIKILVESVGGTPSPVPTATNPFVEPDILTMERPKTPVLKIITGEIKDRDDSVYLDPRTEQITEELLGNEFINPFYLHHHPPKQNERFPVTDFIIGAPVSLPPIIRASTPEPTMDSIIITDENKKELELNKSKVTLKDLENQEQFSTFSTPIHTVVSNLKEKEKSENNNSSSPTYYSLDSNETDNVEILSLSNDSDNQEPYEALRSKRDDTPKKDIWDSAYVSIDDNNSSPDSNNNDNNVYETHSKQKFSLSDANYKFDNMGPAEREIWESCKELHDTKTYEEPKPKWDLKRPIFTPILEESDRSMSTSMKETARSETVTSAECHAVTVAFAELNDIYRNFYPSDSVKKITKDLDYTSKENDMSVDSASAISDVKRHAEKLEGKISEVQANVTESVSASQTLRENDLEYTSYKKLNQNEETQFGVETHSNIVLEKKHYWDERIREIQAKSSEEDKTQQSRRKLSAKHLRHNDSLTKRRGKQLMKNVLRAEKEHETETGIKVKEVVNRKSPISCDNVDKHQADIKLVEKWKQYWDNKLESEKEETDTFCFRAKSPRSKDSSVSPQLVKCSTEDLIEAYNEPLNNRGKSLPAKQELPEEVFKAFETSPKRFFGTSRKQILNKIDTFLGKPSTVDESTPELSGVVEEYDTGLVSSRISLFHNISQTEEPQLARRKCQSMFNIFQRRDSERNVALVSEDPKPKASTEHLTGNQRNKQVLERKYVTIDTGELKKELEDISKNKCVKDKRARMVQNHYVKTVDDTSPTKPLHWQLNEVQGTNVKKTIKGYNKQSDPIQKYKNHNNLRKSSMSKSEMDIFTKITNKPVEDDLDKYKSCDELPKVSVKNVISLYESVSKTDVKKPVKHLSRTSSLRLQRFSPSSSSTGAVNTVDSARYISKINKPTSETDESTTDLTPSPINRWNKEVESMSSGSYEPRSLDSIDIDIIATKDLEKQTTYVSLSDIELEIVENENISTENEPVKEKMAETAPTDYKSRFKMAKDFFKSLEEISEESKPKKPNECELLLMNKYTESLENERSQKRVKKYIKSHSMPSSEISKIWKQLQESQDSSNTNKLVKISEKFNIEDLFNDVTEGKLSRQGSLRGIPHKKAVLEAFRSMENLTDAKISSYEMAVSQLNEFAKENQIKNAQTYLSEYPYLPKTDPSKYHSRLDAKATGLVTLKELHNRKPRRNSVPDLRLNPTFTVQL</sequence>